<dbReference type="GO" id="GO:0020037">
    <property type="term" value="F:heme binding"/>
    <property type="evidence" value="ECO:0007669"/>
    <property type="project" value="InterPro"/>
</dbReference>
<dbReference type="GO" id="GO:0043386">
    <property type="term" value="P:mycotoxin biosynthetic process"/>
    <property type="evidence" value="ECO:0007669"/>
    <property type="project" value="UniProtKB-ARBA"/>
</dbReference>
<dbReference type="InterPro" id="IPR050121">
    <property type="entry name" value="Cytochrome_P450_monoxygenase"/>
</dbReference>
<dbReference type="GO" id="GO:0004497">
    <property type="term" value="F:monooxygenase activity"/>
    <property type="evidence" value="ECO:0007669"/>
    <property type="project" value="UniProtKB-KW"/>
</dbReference>
<dbReference type="Proteomes" id="UP001213681">
    <property type="component" value="Unassembled WGS sequence"/>
</dbReference>
<name>A0AAD6BWR4_9EURO</name>
<evidence type="ECO:0000256" key="2">
    <source>
        <dbReference type="ARBA" id="ARBA00010617"/>
    </source>
</evidence>
<accession>A0AAD6BWR4</accession>
<comment type="caution">
    <text evidence="11">The sequence shown here is derived from an EMBL/GenBank/DDBJ whole genome shotgun (WGS) entry which is preliminary data.</text>
</comment>
<evidence type="ECO:0000256" key="9">
    <source>
        <dbReference type="RuleBase" id="RU000461"/>
    </source>
</evidence>
<dbReference type="SUPFAM" id="SSF48264">
    <property type="entry name" value="Cytochrome P450"/>
    <property type="match status" value="1"/>
</dbReference>
<dbReference type="GO" id="GO:0016705">
    <property type="term" value="F:oxidoreductase activity, acting on paired donors, with incorporation or reduction of molecular oxygen"/>
    <property type="evidence" value="ECO:0007669"/>
    <property type="project" value="InterPro"/>
</dbReference>
<dbReference type="PROSITE" id="PS00086">
    <property type="entry name" value="CYTOCHROME_P450"/>
    <property type="match status" value="1"/>
</dbReference>
<evidence type="ECO:0000313" key="12">
    <source>
        <dbReference type="Proteomes" id="UP001213681"/>
    </source>
</evidence>
<dbReference type="Gene3D" id="1.10.630.10">
    <property type="entry name" value="Cytochrome P450"/>
    <property type="match status" value="1"/>
</dbReference>
<keyword evidence="10" id="KW-0472">Membrane</keyword>
<evidence type="ECO:0000256" key="3">
    <source>
        <dbReference type="ARBA" id="ARBA00022617"/>
    </source>
</evidence>
<keyword evidence="10" id="KW-0812">Transmembrane</keyword>
<dbReference type="InterPro" id="IPR036396">
    <property type="entry name" value="Cyt_P450_sf"/>
</dbReference>
<dbReference type="GO" id="GO:0005506">
    <property type="term" value="F:iron ion binding"/>
    <property type="evidence" value="ECO:0007669"/>
    <property type="project" value="InterPro"/>
</dbReference>
<keyword evidence="3 8" id="KW-0349">Heme</keyword>
<feature type="transmembrane region" description="Helical" evidence="10">
    <location>
        <begin position="12"/>
        <end position="30"/>
    </location>
</feature>
<keyword evidence="12" id="KW-1185">Reference proteome</keyword>
<comment type="cofactor">
    <cofactor evidence="1 8">
        <name>heme</name>
        <dbReference type="ChEBI" id="CHEBI:30413"/>
    </cofactor>
</comment>
<proteinExistence type="inferred from homology"/>
<dbReference type="PANTHER" id="PTHR24305">
    <property type="entry name" value="CYTOCHROME P450"/>
    <property type="match status" value="1"/>
</dbReference>
<keyword evidence="4 8" id="KW-0479">Metal-binding</keyword>
<reference evidence="11" key="1">
    <citation type="submission" date="2022-12" db="EMBL/GenBank/DDBJ databases">
        <authorList>
            <person name="Petersen C."/>
        </authorList>
    </citation>
    <scope>NUCLEOTIDE SEQUENCE</scope>
    <source>
        <strain evidence="11">IBT 16125</strain>
    </source>
</reference>
<dbReference type="InterPro" id="IPR002401">
    <property type="entry name" value="Cyt_P450_E_grp-I"/>
</dbReference>
<protein>
    <submittedName>
        <fullName evidence="11">Benzoate 4-monooxygenase cytochrome P450</fullName>
    </submittedName>
</protein>
<dbReference type="PRINTS" id="PR00463">
    <property type="entry name" value="EP450I"/>
</dbReference>
<evidence type="ECO:0000313" key="11">
    <source>
        <dbReference type="EMBL" id="KAJ5438316.1"/>
    </source>
</evidence>
<keyword evidence="10" id="KW-1133">Transmembrane helix</keyword>
<sequence>MKGVPFDYAKYAACMFLVYVSTLLVYRYFIHTLSHIPGPFLAKFTYLYEWYFDLYLDGQFTFQLEELHRKFGPVVRINPDEAHIYDPDLLESVFNQTNGRVDKPPQVAGAFGPYPATIGTASHELHRLRRSALSPFFSKKSINDLAPVMWKPIHILCERLSLACKENQPVNMKYIFAAVTLDIINAYCFGHEPVNVCKLDFARKDFDDVDSFLKVSLINIHIPWAMRFTYSLPDGLNSILAPAMTNILEFRRGLSRQVEEIRNRKEMIQKVETKRTIFHELLGSKLPVAELTPDRLRDEAFSLVTAGSGTTAYVLRGTAYHVCANPEIRKRLYEELKVAMPEVISETIPSLSKLEQLPYLAAIVQEGLCLCYVIPAGSTVSLTATLTHQNEDIFPEPYTFRPERWLERNQRLDRYLVPFNRGTRSCLGTNLARAEMFLILAAVFRRFDFDVSQVSRERDIDVRHDYILGAQARDSPGLIVLPRNMET</sequence>
<dbReference type="InterPro" id="IPR001128">
    <property type="entry name" value="Cyt_P450"/>
</dbReference>
<dbReference type="InterPro" id="IPR017972">
    <property type="entry name" value="Cyt_P450_CS"/>
</dbReference>
<gene>
    <name evidence="11" type="ORF">N7458_009314</name>
</gene>
<keyword evidence="5 9" id="KW-0560">Oxidoreductase</keyword>
<reference evidence="11" key="2">
    <citation type="journal article" date="2023" name="IMA Fungus">
        <title>Comparative genomic study of the Penicillium genus elucidates a diverse pangenome and 15 lateral gene transfer events.</title>
        <authorList>
            <person name="Petersen C."/>
            <person name="Sorensen T."/>
            <person name="Nielsen M.R."/>
            <person name="Sondergaard T.E."/>
            <person name="Sorensen J.L."/>
            <person name="Fitzpatrick D.A."/>
            <person name="Frisvad J.C."/>
            <person name="Nielsen K.L."/>
        </authorList>
    </citation>
    <scope>NUCLEOTIDE SEQUENCE</scope>
    <source>
        <strain evidence="11">IBT 16125</strain>
    </source>
</reference>
<dbReference type="Pfam" id="PF00067">
    <property type="entry name" value="p450"/>
    <property type="match status" value="2"/>
</dbReference>
<evidence type="ECO:0000256" key="5">
    <source>
        <dbReference type="ARBA" id="ARBA00023002"/>
    </source>
</evidence>
<dbReference type="PANTHER" id="PTHR24305:SF157">
    <property type="entry name" value="N-ACETYLTRYPTOPHAN 6-HYDROXYLASE IVOC-RELATED"/>
    <property type="match status" value="1"/>
</dbReference>
<keyword evidence="6 8" id="KW-0408">Iron</keyword>
<evidence type="ECO:0000256" key="10">
    <source>
        <dbReference type="SAM" id="Phobius"/>
    </source>
</evidence>
<dbReference type="CDD" id="cd11062">
    <property type="entry name" value="CYP58-like"/>
    <property type="match status" value="1"/>
</dbReference>
<dbReference type="AlphaFoldDB" id="A0AAD6BWR4"/>
<evidence type="ECO:0000256" key="6">
    <source>
        <dbReference type="ARBA" id="ARBA00023004"/>
    </source>
</evidence>
<dbReference type="GeneID" id="81602939"/>
<evidence type="ECO:0000256" key="8">
    <source>
        <dbReference type="PIRSR" id="PIRSR602401-1"/>
    </source>
</evidence>
<evidence type="ECO:0000256" key="7">
    <source>
        <dbReference type="ARBA" id="ARBA00023033"/>
    </source>
</evidence>
<keyword evidence="7 9" id="KW-0503">Monooxygenase</keyword>
<evidence type="ECO:0000256" key="4">
    <source>
        <dbReference type="ARBA" id="ARBA00022723"/>
    </source>
</evidence>
<dbReference type="RefSeq" id="XP_056761545.1">
    <property type="nucleotide sequence ID" value="XM_056912696.1"/>
</dbReference>
<organism evidence="11 12">
    <name type="scientific">Penicillium daleae</name>
    <dbReference type="NCBI Taxonomy" id="63821"/>
    <lineage>
        <taxon>Eukaryota</taxon>
        <taxon>Fungi</taxon>
        <taxon>Dikarya</taxon>
        <taxon>Ascomycota</taxon>
        <taxon>Pezizomycotina</taxon>
        <taxon>Eurotiomycetes</taxon>
        <taxon>Eurotiomycetidae</taxon>
        <taxon>Eurotiales</taxon>
        <taxon>Aspergillaceae</taxon>
        <taxon>Penicillium</taxon>
    </lineage>
</organism>
<dbReference type="EMBL" id="JAPVEA010000008">
    <property type="protein sequence ID" value="KAJ5438316.1"/>
    <property type="molecule type" value="Genomic_DNA"/>
</dbReference>
<comment type="similarity">
    <text evidence="2 9">Belongs to the cytochrome P450 family.</text>
</comment>
<evidence type="ECO:0000256" key="1">
    <source>
        <dbReference type="ARBA" id="ARBA00001971"/>
    </source>
</evidence>
<feature type="binding site" description="axial binding residue" evidence="8">
    <location>
        <position position="426"/>
    </location>
    <ligand>
        <name>heme</name>
        <dbReference type="ChEBI" id="CHEBI:30413"/>
    </ligand>
    <ligandPart>
        <name>Fe</name>
        <dbReference type="ChEBI" id="CHEBI:18248"/>
    </ligandPart>
</feature>